<dbReference type="Proteomes" id="UP001207605">
    <property type="component" value="Unassembled WGS sequence"/>
</dbReference>
<dbReference type="CDD" id="cd04692">
    <property type="entry name" value="NUDIX_Hydrolase"/>
    <property type="match status" value="1"/>
</dbReference>
<dbReference type="EMBL" id="JAOQJV010000003">
    <property type="protein sequence ID" value="MCU6699516.1"/>
    <property type="molecule type" value="Genomic_DNA"/>
</dbReference>
<dbReference type="SUPFAM" id="SSF55811">
    <property type="entry name" value="Nudix"/>
    <property type="match status" value="1"/>
</dbReference>
<dbReference type="Gene3D" id="3.90.79.10">
    <property type="entry name" value="Nucleoside Triphosphate Pyrophosphohydrolase"/>
    <property type="match status" value="1"/>
</dbReference>
<sequence length="187" mass="21767">MAKEILDIVDDNGQPTGEVIDRVTAHREGILHRTSHVWLVRIKDGRQQVLLQKRSEEKDSYPGCYDISSAGHIPAGVDFVPSALRELKEELGVEVQAEDLVYCGQRKFHFEEIFHGERFKDNQISNVYLLWMDREAEEFQIQKEELSEVRWFDFEECIEDVKNGTIPNCIYTEELEMVGKDNHKAQK</sequence>
<evidence type="ECO:0000259" key="1">
    <source>
        <dbReference type="PROSITE" id="PS51462"/>
    </source>
</evidence>
<organism evidence="2 3">
    <name type="scientific">Dorea ammoniilytica</name>
    <dbReference type="NCBI Taxonomy" id="2981788"/>
    <lineage>
        <taxon>Bacteria</taxon>
        <taxon>Bacillati</taxon>
        <taxon>Bacillota</taxon>
        <taxon>Clostridia</taxon>
        <taxon>Lachnospirales</taxon>
        <taxon>Lachnospiraceae</taxon>
        <taxon>Dorea</taxon>
    </lineage>
</organism>
<gene>
    <name evidence="2" type="ORF">OCV65_04605</name>
</gene>
<dbReference type="PROSITE" id="PS51462">
    <property type="entry name" value="NUDIX"/>
    <property type="match status" value="1"/>
</dbReference>
<dbReference type="PANTHER" id="PTHR10885">
    <property type="entry name" value="ISOPENTENYL-DIPHOSPHATE DELTA-ISOMERASE"/>
    <property type="match status" value="1"/>
</dbReference>
<dbReference type="InterPro" id="IPR015797">
    <property type="entry name" value="NUDIX_hydrolase-like_dom_sf"/>
</dbReference>
<name>A0ABT2S4M8_9FIRM</name>
<accession>A0ABT2S4M8</accession>
<dbReference type="InterPro" id="IPR000086">
    <property type="entry name" value="NUDIX_hydrolase_dom"/>
</dbReference>
<dbReference type="RefSeq" id="WP_262581085.1">
    <property type="nucleotide sequence ID" value="NZ_JAOQJV010000003.1"/>
</dbReference>
<evidence type="ECO:0000313" key="2">
    <source>
        <dbReference type="EMBL" id="MCU6699516.1"/>
    </source>
</evidence>
<comment type="caution">
    <text evidence="2">The sequence shown here is derived from an EMBL/GenBank/DDBJ whole genome shotgun (WGS) entry which is preliminary data.</text>
</comment>
<keyword evidence="3" id="KW-1185">Reference proteome</keyword>
<dbReference type="PANTHER" id="PTHR10885:SF20">
    <property type="entry name" value="NUDIX HYDROLASE DOMAIN-CONTAINING PROTEIN"/>
    <property type="match status" value="1"/>
</dbReference>
<evidence type="ECO:0000313" key="3">
    <source>
        <dbReference type="Proteomes" id="UP001207605"/>
    </source>
</evidence>
<reference evidence="2 3" key="1">
    <citation type="journal article" date="2021" name="ISME Commun">
        <title>Automated analysis of genomic sequences facilitates high-throughput and comprehensive description of bacteria.</title>
        <authorList>
            <person name="Hitch T.C.A."/>
        </authorList>
    </citation>
    <scope>NUCLEOTIDE SEQUENCE [LARGE SCALE GENOMIC DNA]</scope>
    <source>
        <strain evidence="2 3">Sanger_02</strain>
    </source>
</reference>
<protein>
    <submittedName>
        <fullName evidence="2">NUDIX domain-containing protein</fullName>
    </submittedName>
</protein>
<proteinExistence type="predicted"/>
<feature type="domain" description="Nudix hydrolase" evidence="1">
    <location>
        <begin position="30"/>
        <end position="174"/>
    </location>
</feature>
<dbReference type="Pfam" id="PF00293">
    <property type="entry name" value="NUDIX"/>
    <property type="match status" value="1"/>
</dbReference>